<organism evidence="13 14">
    <name type="scientific">Diacronema lutheri</name>
    <name type="common">Unicellular marine alga</name>
    <name type="synonym">Monochrysis lutheri</name>
    <dbReference type="NCBI Taxonomy" id="2081491"/>
    <lineage>
        <taxon>Eukaryota</taxon>
        <taxon>Haptista</taxon>
        <taxon>Haptophyta</taxon>
        <taxon>Pavlovophyceae</taxon>
        <taxon>Pavlovales</taxon>
        <taxon>Pavlovaceae</taxon>
        <taxon>Diacronema</taxon>
    </lineage>
</organism>
<dbReference type="Pfam" id="PF00777">
    <property type="entry name" value="Glyco_transf_29"/>
    <property type="match status" value="2"/>
</dbReference>
<keyword evidence="3" id="KW-0328">Glycosyltransferase</keyword>
<dbReference type="PANTHER" id="PTHR11987">
    <property type="entry name" value="ALPHA-2,8-SIALYLTRANSFERASE"/>
    <property type="match status" value="1"/>
</dbReference>
<proteinExistence type="inferred from homology"/>
<feature type="chain" id="PRO_5035169961" evidence="12">
    <location>
        <begin position="19"/>
        <end position="305"/>
    </location>
</feature>
<comment type="similarity">
    <text evidence="2">Belongs to the glycosyltransferase 29 family.</text>
</comment>
<keyword evidence="14" id="KW-1185">Reference proteome</keyword>
<feature type="region of interest" description="Disordered" evidence="11">
    <location>
        <begin position="26"/>
        <end position="62"/>
    </location>
</feature>
<sequence>MCVARLALVVLTVHVARGQWPRSIARARAAPHARTPIQRRRPAATRSVGRPPPLSTRSREPWPQWLSPRAANLSAACDPFATRAGRWLPFGHCALVGGSPSVLREPRGAEIDAHDSVLRVNAHGLAPALAPHVGRRTTAFFLVGTEPMMSVARNRSLATGAIFAPRFHAAYEALRREQMPDRGGPQLLALAGPCVRYRARRIALRPPTTGLEAVLFALLACDSVDLYGFGEASMPDGSVHVDAVDVKRERHARQTLFQFHGIAHERQLIRKWTANAAKATAADALGVAPLEPRRPRLRLMPTRRR</sequence>
<keyword evidence="8" id="KW-0333">Golgi apparatus</keyword>
<dbReference type="InterPro" id="IPR050943">
    <property type="entry name" value="Glycosyltr_29_Sialyltrsf"/>
</dbReference>
<reference evidence="13" key="1">
    <citation type="submission" date="2021-05" db="EMBL/GenBank/DDBJ databases">
        <title>The genome of the haptophyte Pavlova lutheri (Diacronema luteri, Pavlovales) - a model for lipid biosynthesis in eukaryotic algae.</title>
        <authorList>
            <person name="Hulatt C.J."/>
            <person name="Posewitz M.C."/>
        </authorList>
    </citation>
    <scope>NUCLEOTIDE SEQUENCE</scope>
    <source>
        <strain evidence="13">NIVA-4/92</strain>
    </source>
</reference>
<comment type="subcellular location">
    <subcellularLocation>
        <location evidence="1">Golgi apparatus membrane</location>
        <topology evidence="1">Single-pass type II membrane protein</topology>
    </subcellularLocation>
</comment>
<evidence type="ECO:0000256" key="7">
    <source>
        <dbReference type="ARBA" id="ARBA00022989"/>
    </source>
</evidence>
<evidence type="ECO:0000313" key="13">
    <source>
        <dbReference type="EMBL" id="KAG8460473.1"/>
    </source>
</evidence>
<dbReference type="PANTHER" id="PTHR11987:SF36">
    <property type="entry name" value="SIA-ALPHA-2,3-GAL-BETA-1,4-GLCNAC-R:ALPHA 2,8-SIALYLTRANSFERASE"/>
    <property type="match status" value="1"/>
</dbReference>
<keyword evidence="4" id="KW-0808">Transferase</keyword>
<keyword evidence="9" id="KW-0472">Membrane</keyword>
<keyword evidence="12" id="KW-0732">Signal</keyword>
<evidence type="ECO:0000256" key="5">
    <source>
        <dbReference type="ARBA" id="ARBA00022692"/>
    </source>
</evidence>
<dbReference type="EMBL" id="JAGTXO010000032">
    <property type="protein sequence ID" value="KAG8460473.1"/>
    <property type="molecule type" value="Genomic_DNA"/>
</dbReference>
<keyword evidence="5" id="KW-0812">Transmembrane</keyword>
<dbReference type="InterPro" id="IPR001675">
    <property type="entry name" value="Glyco_trans_29"/>
</dbReference>
<evidence type="ECO:0000256" key="2">
    <source>
        <dbReference type="ARBA" id="ARBA00006003"/>
    </source>
</evidence>
<dbReference type="Proteomes" id="UP000751190">
    <property type="component" value="Unassembled WGS sequence"/>
</dbReference>
<accession>A0A8J5X6J4</accession>
<evidence type="ECO:0000256" key="12">
    <source>
        <dbReference type="SAM" id="SignalP"/>
    </source>
</evidence>
<comment type="caution">
    <text evidence="13">The sequence shown here is derived from an EMBL/GenBank/DDBJ whole genome shotgun (WGS) entry which is preliminary data.</text>
</comment>
<dbReference type="Gene3D" id="3.90.1480.20">
    <property type="entry name" value="Glycosyl transferase family 29"/>
    <property type="match status" value="1"/>
</dbReference>
<dbReference type="GO" id="GO:0000139">
    <property type="term" value="C:Golgi membrane"/>
    <property type="evidence" value="ECO:0007669"/>
    <property type="project" value="UniProtKB-SubCell"/>
</dbReference>
<evidence type="ECO:0000313" key="14">
    <source>
        <dbReference type="Proteomes" id="UP000751190"/>
    </source>
</evidence>
<dbReference type="GO" id="GO:0008373">
    <property type="term" value="F:sialyltransferase activity"/>
    <property type="evidence" value="ECO:0007669"/>
    <property type="project" value="InterPro"/>
</dbReference>
<evidence type="ECO:0000256" key="10">
    <source>
        <dbReference type="ARBA" id="ARBA00023180"/>
    </source>
</evidence>
<evidence type="ECO:0000256" key="11">
    <source>
        <dbReference type="SAM" id="MobiDB-lite"/>
    </source>
</evidence>
<keyword evidence="6" id="KW-0735">Signal-anchor</keyword>
<name>A0A8J5X6J4_DIALT</name>
<keyword evidence="7" id="KW-1133">Transmembrane helix</keyword>
<evidence type="ECO:0000256" key="1">
    <source>
        <dbReference type="ARBA" id="ARBA00004323"/>
    </source>
</evidence>
<protein>
    <submittedName>
        <fullName evidence="13">Uncharacterized protein</fullName>
    </submittedName>
</protein>
<feature type="signal peptide" evidence="12">
    <location>
        <begin position="1"/>
        <end position="18"/>
    </location>
</feature>
<dbReference type="AlphaFoldDB" id="A0A8J5X6J4"/>
<evidence type="ECO:0000256" key="3">
    <source>
        <dbReference type="ARBA" id="ARBA00022676"/>
    </source>
</evidence>
<evidence type="ECO:0000256" key="6">
    <source>
        <dbReference type="ARBA" id="ARBA00022968"/>
    </source>
</evidence>
<gene>
    <name evidence="13" type="ORF">KFE25_013123</name>
</gene>
<dbReference type="OrthoDB" id="10264956at2759"/>
<evidence type="ECO:0000256" key="4">
    <source>
        <dbReference type="ARBA" id="ARBA00022679"/>
    </source>
</evidence>
<keyword evidence="10" id="KW-0325">Glycoprotein</keyword>
<evidence type="ECO:0000256" key="8">
    <source>
        <dbReference type="ARBA" id="ARBA00023034"/>
    </source>
</evidence>
<evidence type="ECO:0000256" key="9">
    <source>
        <dbReference type="ARBA" id="ARBA00023136"/>
    </source>
</evidence>
<dbReference type="InterPro" id="IPR038578">
    <property type="entry name" value="GT29-like_sf"/>
</dbReference>